<dbReference type="OrthoDB" id="5039373at2759"/>
<organism evidence="2 3">
    <name type="scientific">Fusarium tricinctum</name>
    <dbReference type="NCBI Taxonomy" id="61284"/>
    <lineage>
        <taxon>Eukaryota</taxon>
        <taxon>Fungi</taxon>
        <taxon>Dikarya</taxon>
        <taxon>Ascomycota</taxon>
        <taxon>Pezizomycotina</taxon>
        <taxon>Sordariomycetes</taxon>
        <taxon>Hypocreomycetidae</taxon>
        <taxon>Hypocreales</taxon>
        <taxon>Nectriaceae</taxon>
        <taxon>Fusarium</taxon>
        <taxon>Fusarium tricinctum species complex</taxon>
    </lineage>
</organism>
<comment type="caution">
    <text evidence="2">The sequence shown here is derived from an EMBL/GenBank/DDBJ whole genome shotgun (WGS) entry which is preliminary data.</text>
</comment>
<gene>
    <name evidence="2" type="ORF">BKA59DRAFT_512825</name>
</gene>
<protein>
    <recommendedName>
        <fullName evidence="4">Metalloprotease</fullName>
    </recommendedName>
</protein>
<sequence>MQIFWVTALLAGLALAADLNIWEVHHSCKEHLQMLQKAYDDAAELAKAAIAGMDAVEQPMPVDPTSTAHSEWIRVGRALGATFGFLPDKAGNGPTRYMSNVRWSENVPKQGYTGKFEKPLLACGDNGWQWIGRDDEDPNDPQKRQLKESRAAEIGGNAGSFVFEHRYKFRSSSGGTVGICRQKIYASTNIGLDMITWCTSNWKPEIVERPSPMEQKFSIKGGTYIETQHGLARIMVHEFAHWYGADGRHRLVTDPGAVSDEGLPLYVGHDGNLTTDYLGSTKVNVGCYFFNYVAALARNNDGGIFTGPEIATMAADAFAVFALMASTVNMHCSFMPLLLLATTGTNALWLATANDERINGYLMDKRYCYAGRGETSDDALRQANNHEGPDIGHGLLCDDLASTHSKETGGYWYENGSLNYMDSNWHWYCNPGTGSNVACDAGGGAPRKKVRDFVA</sequence>
<feature type="signal peptide" evidence="1">
    <location>
        <begin position="1"/>
        <end position="16"/>
    </location>
</feature>
<reference evidence="2" key="1">
    <citation type="journal article" date="2021" name="Nat. Commun.">
        <title>Genetic determinants of endophytism in the Arabidopsis root mycobiome.</title>
        <authorList>
            <person name="Mesny F."/>
            <person name="Miyauchi S."/>
            <person name="Thiergart T."/>
            <person name="Pickel B."/>
            <person name="Atanasova L."/>
            <person name="Karlsson M."/>
            <person name="Huettel B."/>
            <person name="Barry K.W."/>
            <person name="Haridas S."/>
            <person name="Chen C."/>
            <person name="Bauer D."/>
            <person name="Andreopoulos W."/>
            <person name="Pangilinan J."/>
            <person name="LaButti K."/>
            <person name="Riley R."/>
            <person name="Lipzen A."/>
            <person name="Clum A."/>
            <person name="Drula E."/>
            <person name="Henrissat B."/>
            <person name="Kohler A."/>
            <person name="Grigoriev I.V."/>
            <person name="Martin F.M."/>
            <person name="Hacquard S."/>
        </authorList>
    </citation>
    <scope>NUCLEOTIDE SEQUENCE</scope>
    <source>
        <strain evidence="2">MPI-SDFR-AT-0068</strain>
    </source>
</reference>
<keyword evidence="3" id="KW-1185">Reference proteome</keyword>
<evidence type="ECO:0000313" key="2">
    <source>
        <dbReference type="EMBL" id="KAH7241301.1"/>
    </source>
</evidence>
<dbReference type="EMBL" id="JAGPXF010000005">
    <property type="protein sequence ID" value="KAH7241301.1"/>
    <property type="molecule type" value="Genomic_DNA"/>
</dbReference>
<dbReference type="Proteomes" id="UP000813427">
    <property type="component" value="Unassembled WGS sequence"/>
</dbReference>
<dbReference type="AlphaFoldDB" id="A0A8K0RTQ3"/>
<accession>A0A8K0RTQ3</accession>
<evidence type="ECO:0008006" key="4">
    <source>
        <dbReference type="Google" id="ProtNLM"/>
    </source>
</evidence>
<evidence type="ECO:0000313" key="3">
    <source>
        <dbReference type="Proteomes" id="UP000813427"/>
    </source>
</evidence>
<evidence type="ECO:0000256" key="1">
    <source>
        <dbReference type="SAM" id="SignalP"/>
    </source>
</evidence>
<keyword evidence="1" id="KW-0732">Signal</keyword>
<feature type="chain" id="PRO_5035421209" description="Metalloprotease" evidence="1">
    <location>
        <begin position="17"/>
        <end position="455"/>
    </location>
</feature>
<name>A0A8K0RTQ3_9HYPO</name>
<proteinExistence type="predicted"/>